<evidence type="ECO:0000256" key="5">
    <source>
        <dbReference type="SAM" id="MobiDB-lite"/>
    </source>
</evidence>
<dbReference type="InterPro" id="IPR036871">
    <property type="entry name" value="PX_dom_sf"/>
</dbReference>
<evidence type="ECO:0000256" key="1">
    <source>
        <dbReference type="ARBA" id="ARBA00004116"/>
    </source>
</evidence>
<dbReference type="InParanoid" id="A0A1X2H950"/>
<comment type="caution">
    <text evidence="8">The sequence shown here is derived from an EMBL/GenBank/DDBJ whole genome shotgun (WGS) entry which is preliminary data.</text>
</comment>
<keyword evidence="9" id="KW-1185">Reference proteome</keyword>
<feature type="compositionally biased region" description="Low complexity" evidence="5">
    <location>
        <begin position="288"/>
        <end position="300"/>
    </location>
</feature>
<dbReference type="AlphaFoldDB" id="A0A1X2H950"/>
<evidence type="ECO:0000256" key="2">
    <source>
        <dbReference type="ARBA" id="ARBA00022554"/>
    </source>
</evidence>
<dbReference type="CDD" id="cd15858">
    <property type="entry name" value="SNARE_VAM7"/>
    <property type="match status" value="1"/>
</dbReference>
<dbReference type="Gene3D" id="1.20.5.110">
    <property type="match status" value="1"/>
</dbReference>
<dbReference type="Gene3D" id="3.30.1520.10">
    <property type="entry name" value="Phox-like domain"/>
    <property type="match status" value="1"/>
</dbReference>
<evidence type="ECO:0000259" key="7">
    <source>
        <dbReference type="PROSITE" id="PS50195"/>
    </source>
</evidence>
<organism evidence="8 9">
    <name type="scientific">Syncephalastrum racemosum</name>
    <name type="common">Filamentous fungus</name>
    <dbReference type="NCBI Taxonomy" id="13706"/>
    <lineage>
        <taxon>Eukaryota</taxon>
        <taxon>Fungi</taxon>
        <taxon>Fungi incertae sedis</taxon>
        <taxon>Mucoromycota</taxon>
        <taxon>Mucoromycotina</taxon>
        <taxon>Mucoromycetes</taxon>
        <taxon>Mucorales</taxon>
        <taxon>Syncephalastraceae</taxon>
        <taxon>Syncephalastrum</taxon>
    </lineage>
</organism>
<dbReference type="GO" id="GO:0007034">
    <property type="term" value="P:vacuolar transport"/>
    <property type="evidence" value="ECO:0007669"/>
    <property type="project" value="UniProtKB-ARBA"/>
</dbReference>
<evidence type="ECO:0000313" key="9">
    <source>
        <dbReference type="Proteomes" id="UP000242180"/>
    </source>
</evidence>
<dbReference type="GO" id="GO:0016192">
    <property type="term" value="P:vesicle-mediated transport"/>
    <property type="evidence" value="ECO:0007669"/>
    <property type="project" value="UniProtKB-ARBA"/>
</dbReference>
<keyword evidence="2" id="KW-0926">Vacuole</keyword>
<evidence type="ECO:0008006" key="10">
    <source>
        <dbReference type="Google" id="ProtNLM"/>
    </source>
</evidence>
<dbReference type="GO" id="GO:0097576">
    <property type="term" value="P:vacuole fusion"/>
    <property type="evidence" value="ECO:0007669"/>
    <property type="project" value="UniProtKB-ARBA"/>
</dbReference>
<feature type="domain" description="PX" evidence="7">
    <location>
        <begin position="3"/>
        <end position="119"/>
    </location>
</feature>
<dbReference type="Pfam" id="PF00787">
    <property type="entry name" value="PX"/>
    <property type="match status" value="1"/>
</dbReference>
<evidence type="ECO:0000256" key="4">
    <source>
        <dbReference type="ARBA" id="ARBA00054927"/>
    </source>
</evidence>
<evidence type="ECO:0000313" key="8">
    <source>
        <dbReference type="EMBL" id="ORY95089.1"/>
    </source>
</evidence>
<dbReference type="OrthoDB" id="428895at2759"/>
<comment type="subcellular location">
    <subcellularLocation>
        <location evidence="1">Vacuole</location>
    </subcellularLocation>
</comment>
<dbReference type="EMBL" id="MCGN01000007">
    <property type="protein sequence ID" value="ORY95089.1"/>
    <property type="molecule type" value="Genomic_DNA"/>
</dbReference>
<dbReference type="PROSITE" id="PS50195">
    <property type="entry name" value="PX"/>
    <property type="match status" value="1"/>
</dbReference>
<dbReference type="InterPro" id="IPR000727">
    <property type="entry name" value="T_SNARE_dom"/>
</dbReference>
<comment type="function">
    <text evidence="4">Essential for proper morphogenesis of the vacuole. May exist as structural reinforcement on the surface of the vacuolar membrane and be required for maintenance against rupture by osmotic pressure.</text>
</comment>
<protein>
    <recommendedName>
        <fullName evidence="10">Phox homologous domain-containing protein</fullName>
    </recommendedName>
</protein>
<proteinExistence type="predicted"/>
<dbReference type="Proteomes" id="UP000242180">
    <property type="component" value="Unassembled WGS sequence"/>
</dbReference>
<name>A0A1X2H950_SYNRA</name>
<evidence type="ECO:0000259" key="6">
    <source>
        <dbReference type="PROSITE" id="PS50192"/>
    </source>
</evidence>
<dbReference type="SMART" id="SM00397">
    <property type="entry name" value="t_SNARE"/>
    <property type="match status" value="1"/>
</dbReference>
<gene>
    <name evidence="8" type="ORF">BCR43DRAFT_495129</name>
</gene>
<dbReference type="PROSITE" id="PS50192">
    <property type="entry name" value="T_SNARE"/>
    <property type="match status" value="1"/>
</dbReference>
<dbReference type="SMART" id="SM00312">
    <property type="entry name" value="PX"/>
    <property type="match status" value="1"/>
</dbReference>
<dbReference type="OMA" id="QASVRSW"/>
<dbReference type="SUPFAM" id="SSF58038">
    <property type="entry name" value="SNARE fusion complex"/>
    <property type="match status" value="1"/>
</dbReference>
<reference evidence="8 9" key="1">
    <citation type="submission" date="2016-07" db="EMBL/GenBank/DDBJ databases">
        <title>Pervasive Adenine N6-methylation of Active Genes in Fungi.</title>
        <authorList>
            <consortium name="DOE Joint Genome Institute"/>
            <person name="Mondo S.J."/>
            <person name="Dannebaum R.O."/>
            <person name="Kuo R.C."/>
            <person name="Labutti K."/>
            <person name="Haridas S."/>
            <person name="Kuo A."/>
            <person name="Salamov A."/>
            <person name="Ahrendt S.R."/>
            <person name="Lipzen A."/>
            <person name="Sullivan W."/>
            <person name="Andreopoulos W.B."/>
            <person name="Clum A."/>
            <person name="Lindquist E."/>
            <person name="Daum C."/>
            <person name="Ramamoorthy G.K."/>
            <person name="Gryganskyi A."/>
            <person name="Culley D."/>
            <person name="Magnuson J.K."/>
            <person name="James T.Y."/>
            <person name="O'Malley M.A."/>
            <person name="Stajich J.E."/>
            <person name="Spatafora J.W."/>
            <person name="Visel A."/>
            <person name="Grigoriev I.V."/>
        </authorList>
    </citation>
    <scope>NUCLEOTIDE SEQUENCE [LARGE SCALE GENOMIC DNA]</scope>
    <source>
        <strain evidence="8 9">NRRL 2496</strain>
    </source>
</reference>
<dbReference type="CDD" id="cd06897">
    <property type="entry name" value="PX_SNARE"/>
    <property type="match status" value="1"/>
</dbReference>
<sequence>MAEIIQAIYIRETETRQQPKPHTVYRVEVHAAVRNWVVWKRYSDFSKLHQRLTSIFPKNPPPAPLPGKRFFPSTFSDPAKIEERRRGLEDYLRGILSSRDDRWRQTDVWKEFLSIPTGRPLDPSALYTSETWLDEYNEMTNTARDIRSLINKRSTHVARNEISASHNCTVHAKKLLMTLSARLSNLEQGLGLLAGGVSYASEGQVMSDGELRRRQDMVSTLKDEKDALFVLVSTGRPEQDLLYSQAESAAISKRHAGDRKALLDSSTHSSSSEKEKDATTRATSHPNQQYQQQKRQSIQPRRGRAFGTAAAKNMVTETEQTRGLDNEGLMQHQQQIMADQDDQVEHFNAILARQKQLGIAIGDELETQNQVLDELDNDVGRTHTKLKFAKKKLGTIK</sequence>
<keyword evidence="3" id="KW-0175">Coiled coil</keyword>
<dbReference type="GO" id="GO:0000329">
    <property type="term" value="C:fungal-type vacuole membrane"/>
    <property type="evidence" value="ECO:0007669"/>
    <property type="project" value="UniProtKB-ARBA"/>
</dbReference>
<feature type="region of interest" description="Disordered" evidence="5">
    <location>
        <begin position="254"/>
        <end position="304"/>
    </location>
</feature>
<dbReference type="STRING" id="13706.A0A1X2H950"/>
<dbReference type="SUPFAM" id="SSF64268">
    <property type="entry name" value="PX domain"/>
    <property type="match status" value="1"/>
</dbReference>
<dbReference type="FunCoup" id="A0A1X2H950">
    <property type="interactions" value="67"/>
</dbReference>
<dbReference type="PANTHER" id="PTHR22775">
    <property type="entry name" value="SORTING NEXIN"/>
    <property type="match status" value="1"/>
</dbReference>
<dbReference type="PANTHER" id="PTHR22775:SF3">
    <property type="entry name" value="SORTING NEXIN-13"/>
    <property type="match status" value="1"/>
</dbReference>
<dbReference type="FunFam" id="1.20.5.110:FF:000058">
    <property type="entry name" value="VAM7p Vacuolar SNARE protein"/>
    <property type="match status" value="1"/>
</dbReference>
<accession>A0A1X2H950</accession>
<dbReference type="GO" id="GO:0035091">
    <property type="term" value="F:phosphatidylinositol binding"/>
    <property type="evidence" value="ECO:0007669"/>
    <property type="project" value="InterPro"/>
</dbReference>
<feature type="domain" description="T-SNARE coiled-coil homology" evidence="6">
    <location>
        <begin position="334"/>
        <end position="396"/>
    </location>
</feature>
<dbReference type="InterPro" id="IPR001683">
    <property type="entry name" value="PX_dom"/>
</dbReference>
<evidence type="ECO:0000256" key="3">
    <source>
        <dbReference type="ARBA" id="ARBA00023054"/>
    </source>
</evidence>